<evidence type="ECO:0000313" key="3">
    <source>
        <dbReference type="EMBL" id="MFD2965895.1"/>
    </source>
</evidence>
<keyword evidence="3" id="KW-0328">Glycosyltransferase</keyword>
<dbReference type="PANTHER" id="PTHR45947:SF3">
    <property type="entry name" value="SULFOQUINOVOSYL TRANSFERASE SQD2"/>
    <property type="match status" value="1"/>
</dbReference>
<evidence type="ECO:0000259" key="2">
    <source>
        <dbReference type="Pfam" id="PF13439"/>
    </source>
</evidence>
<sequence length="389" mass="44453">MEVLFVSHKYPPATGGMEKQSYELINGMRSCAIVHHIVYTAEESYFQFFRKLNDRILKTVHSHPGISLIHFNDGLIASMSLWHSGYSHIKRVVTVHGLDVVFPWSIYQRFILRRFNRFDHIIAVSQATAQSIVQRGVDQSKVSVVVNGIDHNLQAQHSADSWSAIRQKYAIPADKKILVTLGRPVKRKGFSWFIREVLPLLPENTMLLMAGPFQAEQTEQEKWLQRLPKSWRHLVMLFLGFPSDQVELRKLLQEDSHQLRLKHVGKLPLDDLQVLLAHAHAFLMPNIKIEGDMEGFGLVCLEASMCGTMVLAADIEGITDAIIHEKNGIQVPHEDAQAWQLAIGKILDSDSLHTEQRQAYRSFTLRNFSWEKMVSGYARLFQSIIRQAS</sequence>
<dbReference type="EC" id="2.4.-.-" evidence="3"/>
<dbReference type="EMBL" id="JBHUPB010000001">
    <property type="protein sequence ID" value="MFD2965895.1"/>
    <property type="molecule type" value="Genomic_DNA"/>
</dbReference>
<keyword evidence="4" id="KW-1185">Reference proteome</keyword>
<dbReference type="InterPro" id="IPR001296">
    <property type="entry name" value="Glyco_trans_1"/>
</dbReference>
<comment type="caution">
    <text evidence="3">The sequence shown here is derived from an EMBL/GenBank/DDBJ whole genome shotgun (WGS) entry which is preliminary data.</text>
</comment>
<dbReference type="Gene3D" id="3.40.50.2000">
    <property type="entry name" value="Glycogen Phosphorylase B"/>
    <property type="match status" value="2"/>
</dbReference>
<dbReference type="CDD" id="cd03801">
    <property type="entry name" value="GT4_PimA-like"/>
    <property type="match status" value="1"/>
</dbReference>
<gene>
    <name evidence="3" type="ORF">ACFS7Y_00735</name>
</gene>
<dbReference type="Pfam" id="PF13439">
    <property type="entry name" value="Glyco_transf_4"/>
    <property type="match status" value="1"/>
</dbReference>
<proteinExistence type="predicted"/>
<feature type="domain" description="Glycosyl transferase family 1" evidence="1">
    <location>
        <begin position="164"/>
        <end position="359"/>
    </location>
</feature>
<keyword evidence="3" id="KW-0808">Transferase</keyword>
<dbReference type="Proteomes" id="UP001597525">
    <property type="component" value="Unassembled WGS sequence"/>
</dbReference>
<dbReference type="RefSeq" id="WP_320184772.1">
    <property type="nucleotide sequence ID" value="NZ_CP138332.1"/>
</dbReference>
<feature type="domain" description="Glycosyltransferase subfamily 4-like N-terminal" evidence="2">
    <location>
        <begin position="35"/>
        <end position="152"/>
    </location>
</feature>
<dbReference type="PANTHER" id="PTHR45947">
    <property type="entry name" value="SULFOQUINOVOSYL TRANSFERASE SQD2"/>
    <property type="match status" value="1"/>
</dbReference>
<evidence type="ECO:0000313" key="4">
    <source>
        <dbReference type="Proteomes" id="UP001597525"/>
    </source>
</evidence>
<dbReference type="InterPro" id="IPR050194">
    <property type="entry name" value="Glycosyltransferase_grp1"/>
</dbReference>
<protein>
    <submittedName>
        <fullName evidence="3">Glycosyltransferase family 4 protein</fullName>
        <ecNumber evidence="3">2.4.-.-</ecNumber>
    </submittedName>
</protein>
<dbReference type="Pfam" id="PF00534">
    <property type="entry name" value="Glycos_transf_1"/>
    <property type="match status" value="1"/>
</dbReference>
<accession>A0ABW6B8K3</accession>
<evidence type="ECO:0000259" key="1">
    <source>
        <dbReference type="Pfam" id="PF00534"/>
    </source>
</evidence>
<dbReference type="GO" id="GO:0016757">
    <property type="term" value="F:glycosyltransferase activity"/>
    <property type="evidence" value="ECO:0007669"/>
    <property type="project" value="UniProtKB-KW"/>
</dbReference>
<name>A0ABW6B8K3_9SPHI</name>
<dbReference type="SUPFAM" id="SSF53756">
    <property type="entry name" value="UDP-Glycosyltransferase/glycogen phosphorylase"/>
    <property type="match status" value="1"/>
</dbReference>
<reference evidence="4" key="1">
    <citation type="journal article" date="2019" name="Int. J. Syst. Evol. Microbiol.">
        <title>The Global Catalogue of Microorganisms (GCM) 10K type strain sequencing project: providing services to taxonomists for standard genome sequencing and annotation.</title>
        <authorList>
            <consortium name="The Broad Institute Genomics Platform"/>
            <consortium name="The Broad Institute Genome Sequencing Center for Infectious Disease"/>
            <person name="Wu L."/>
            <person name="Ma J."/>
        </authorList>
    </citation>
    <scope>NUCLEOTIDE SEQUENCE [LARGE SCALE GENOMIC DNA]</scope>
    <source>
        <strain evidence="4">KCTC 22814</strain>
    </source>
</reference>
<organism evidence="3 4">
    <name type="scientific">Sphingobacterium bambusae</name>
    <dbReference type="NCBI Taxonomy" id="662858"/>
    <lineage>
        <taxon>Bacteria</taxon>
        <taxon>Pseudomonadati</taxon>
        <taxon>Bacteroidota</taxon>
        <taxon>Sphingobacteriia</taxon>
        <taxon>Sphingobacteriales</taxon>
        <taxon>Sphingobacteriaceae</taxon>
        <taxon>Sphingobacterium</taxon>
    </lineage>
</organism>
<dbReference type="InterPro" id="IPR028098">
    <property type="entry name" value="Glyco_trans_4-like_N"/>
</dbReference>